<evidence type="ECO:0000256" key="2">
    <source>
        <dbReference type="SAM" id="Phobius"/>
    </source>
</evidence>
<accession>A0A9X1R7L8</accession>
<gene>
    <name evidence="3" type="ORF">L6654_07650</name>
</gene>
<feature type="region of interest" description="Disordered" evidence="1">
    <location>
        <begin position="410"/>
        <end position="432"/>
    </location>
</feature>
<proteinExistence type="predicted"/>
<evidence type="ECO:0000313" key="3">
    <source>
        <dbReference type="EMBL" id="MCG2626495.1"/>
    </source>
</evidence>
<feature type="transmembrane region" description="Helical" evidence="2">
    <location>
        <begin position="86"/>
        <end position="107"/>
    </location>
</feature>
<dbReference type="RefSeq" id="WP_237862412.1">
    <property type="nucleotide sequence ID" value="NZ_JAKLTY010000004.1"/>
</dbReference>
<dbReference type="InterPro" id="IPR018723">
    <property type="entry name" value="DUF2254_membrane"/>
</dbReference>
<reference evidence="3" key="1">
    <citation type="submission" date="2022-01" db="EMBL/GenBank/DDBJ databases">
        <title>Genome sequnece data of strain Bradyrhizobium sp. nov.</title>
        <authorList>
            <person name="Zhang J."/>
        </authorList>
    </citation>
    <scope>NUCLEOTIDE SEQUENCE</scope>
    <source>
        <strain evidence="3">WYCCWR 13023</strain>
    </source>
</reference>
<evidence type="ECO:0000256" key="1">
    <source>
        <dbReference type="SAM" id="MobiDB-lite"/>
    </source>
</evidence>
<keyword evidence="2" id="KW-0812">Transmembrane</keyword>
<feature type="transmembrane region" description="Helical" evidence="2">
    <location>
        <begin position="119"/>
        <end position="139"/>
    </location>
</feature>
<organism evidence="3 4">
    <name type="scientific">Bradyrhizobium zhengyangense</name>
    <dbReference type="NCBI Taxonomy" id="2911009"/>
    <lineage>
        <taxon>Bacteria</taxon>
        <taxon>Pseudomonadati</taxon>
        <taxon>Pseudomonadota</taxon>
        <taxon>Alphaproteobacteria</taxon>
        <taxon>Hyphomicrobiales</taxon>
        <taxon>Nitrobacteraceae</taxon>
        <taxon>Bradyrhizobium</taxon>
    </lineage>
</organism>
<name>A0A9X1R7L8_9BRAD</name>
<keyword evidence="2" id="KW-1133">Transmembrane helix</keyword>
<feature type="transmembrane region" description="Helical" evidence="2">
    <location>
        <begin position="42"/>
        <end position="66"/>
    </location>
</feature>
<evidence type="ECO:0000313" key="4">
    <source>
        <dbReference type="Proteomes" id="UP001139054"/>
    </source>
</evidence>
<dbReference type="Pfam" id="PF10011">
    <property type="entry name" value="DUF2254"/>
    <property type="match status" value="1"/>
</dbReference>
<protein>
    <submittedName>
        <fullName evidence="3">DUF2254 domain-containing protein</fullName>
    </submittedName>
</protein>
<dbReference type="Proteomes" id="UP001139054">
    <property type="component" value="Unassembled WGS sequence"/>
</dbReference>
<keyword evidence="2" id="KW-0472">Membrane</keyword>
<sequence>MQLWLIPTLYAAASIAAGFLVPRFESAFLAVSLNLSTSSAQAYLSAVASGMMALTGIVFSIAFVLVQFNAVVYSPRLVVWFARDRLLFHSLGMFVATFMYSLATLAWVDRQGTQGVPFLSAAIVAAMLMVSVLMLAQLVQRLNNLQIVRVLQTLGDTGRQVIVSTYQAAQWPVSGTRARPQEQPARPELIVRHVGRPQSVTSIDISRLVALARRMDGLVVIECGVGDTLLEDTVVLRAHGAGAVLSEKELRRHVHLDDQRTFDQDPKYAMRLLVDVAIKALSPAINDPTTAVQAIDQIEDLLRRLAKCDLETCRAYDEDDILRVIYRMPSWEDYLALAFDEIRQFGSTSIQVMRRLRAALVELSVCVDGERAKLVRAYLGHLDSGIERSTFDPEDRAAARIEDRQGLGLSHRQEVGAASGAGLTEQKGRAAS</sequence>
<comment type="caution">
    <text evidence="3">The sequence shown here is derived from an EMBL/GenBank/DDBJ whole genome shotgun (WGS) entry which is preliminary data.</text>
</comment>
<dbReference type="AlphaFoldDB" id="A0A9X1R7L8"/>
<dbReference type="EMBL" id="JAKLTY010000004">
    <property type="protein sequence ID" value="MCG2626495.1"/>
    <property type="molecule type" value="Genomic_DNA"/>
</dbReference>